<accession>A0A7U2F6S9</accession>
<evidence type="ECO:0008006" key="4">
    <source>
        <dbReference type="Google" id="ProtNLM"/>
    </source>
</evidence>
<proteinExistence type="predicted"/>
<gene>
    <name evidence="2" type="ORF">JI435_067200</name>
</gene>
<dbReference type="Proteomes" id="UP000663193">
    <property type="component" value="Chromosome 10"/>
</dbReference>
<feature type="compositionally biased region" description="Polar residues" evidence="1">
    <location>
        <begin position="208"/>
        <end position="225"/>
    </location>
</feature>
<dbReference type="VEuPathDB" id="FungiDB:JI435_067200"/>
<dbReference type="EMBL" id="CP069032">
    <property type="protein sequence ID" value="QRC99782.1"/>
    <property type="molecule type" value="Genomic_DNA"/>
</dbReference>
<evidence type="ECO:0000313" key="3">
    <source>
        <dbReference type="Proteomes" id="UP000663193"/>
    </source>
</evidence>
<dbReference type="AlphaFoldDB" id="A0A7U2F6S9"/>
<feature type="region of interest" description="Disordered" evidence="1">
    <location>
        <begin position="205"/>
        <end position="231"/>
    </location>
</feature>
<dbReference type="Gene3D" id="3.30.160.60">
    <property type="entry name" value="Classic Zinc Finger"/>
    <property type="match status" value="1"/>
</dbReference>
<name>A0A7U2F6S9_PHANO</name>
<protein>
    <recommendedName>
        <fullName evidence="4">C2H2-type domain-containing protein</fullName>
    </recommendedName>
</protein>
<organism evidence="2 3">
    <name type="scientific">Phaeosphaeria nodorum (strain SN15 / ATCC MYA-4574 / FGSC 10173)</name>
    <name type="common">Glume blotch fungus</name>
    <name type="synonym">Parastagonospora nodorum</name>
    <dbReference type="NCBI Taxonomy" id="321614"/>
    <lineage>
        <taxon>Eukaryota</taxon>
        <taxon>Fungi</taxon>
        <taxon>Dikarya</taxon>
        <taxon>Ascomycota</taxon>
        <taxon>Pezizomycotina</taxon>
        <taxon>Dothideomycetes</taxon>
        <taxon>Pleosporomycetidae</taxon>
        <taxon>Pleosporales</taxon>
        <taxon>Pleosporineae</taxon>
        <taxon>Phaeosphaeriaceae</taxon>
        <taxon>Parastagonospora</taxon>
    </lineage>
</organism>
<sequence length="499" mass="56164">MSSIPRVENMHLLSRVWESIAEPTHAWPRSNSLRHDRSLFELDSIETPIARKSKSIRILRLGRCYLDIGWSPTTKGKRSTRNEVNWLSQKGPGRILELPTNSTVGRVELPCHPVSPELPLNQAPGELPNEASAVYELESPIYEPFEPTDASMDTLGNIYIDMNGYMPEKRDYGYEHAISHALPLAAPHYTLPKIITQDYLETPPGFASANSSHSTSPISPVTPSLESGHGANAQHHIVSPIATTAVSHQSHQFLSDHFQIEEIGYAQYHSGPHFPVPGLSFTSPTAQPFDQHEPSSKDCVYSSLLFSSNDDLAAEDPTQDPPSDQEPVVANLFEVSQDDTWDTSEIYKTDTQEIDPPAYSFRDFLQPFNLTDTCAVPQSSDHSEKSTVPEQDYSYLGDSLQQDTHGFHIYTNDEVRNRELPSTSRSAKRCNICGKEFTGQYGKGNLARHVREKHLVQSVIGKVCRICKNVYNRADATRKHEWKKHRLQDARPNKRRKAW</sequence>
<keyword evidence="3" id="KW-1185">Reference proteome</keyword>
<evidence type="ECO:0000313" key="2">
    <source>
        <dbReference type="EMBL" id="QRC99782.1"/>
    </source>
</evidence>
<dbReference type="OrthoDB" id="8922241at2759"/>
<evidence type="ECO:0000256" key="1">
    <source>
        <dbReference type="SAM" id="MobiDB-lite"/>
    </source>
</evidence>
<reference evidence="3" key="1">
    <citation type="journal article" date="2021" name="BMC Genomics">
        <title>Chromosome-level genome assembly and manually-curated proteome of model necrotroph Parastagonospora nodorum Sn15 reveals a genome-wide trove of candidate effector homologs, and redundancy of virulence-related functions within an accessory chromosome.</title>
        <authorList>
            <person name="Bertazzoni S."/>
            <person name="Jones D.A.B."/>
            <person name="Phan H.T."/>
            <person name="Tan K.-C."/>
            <person name="Hane J.K."/>
        </authorList>
    </citation>
    <scope>NUCLEOTIDE SEQUENCE [LARGE SCALE GENOMIC DNA]</scope>
    <source>
        <strain evidence="3">SN15 / ATCC MYA-4574 / FGSC 10173)</strain>
    </source>
</reference>